<dbReference type="InParanoid" id="F9X281"/>
<dbReference type="STRING" id="336722.F9X281"/>
<dbReference type="Pfam" id="PF17921">
    <property type="entry name" value="Integrase_H2C2"/>
    <property type="match status" value="1"/>
</dbReference>
<accession>F9X281</accession>
<dbReference type="KEGG" id="ztr:MYCGRDRAFT_90682"/>
<proteinExistence type="predicted"/>
<dbReference type="eggNOG" id="KOG0017">
    <property type="taxonomic scope" value="Eukaryota"/>
</dbReference>
<dbReference type="PANTHER" id="PTHR37984">
    <property type="entry name" value="PROTEIN CBG26694"/>
    <property type="match status" value="1"/>
</dbReference>
<dbReference type="InterPro" id="IPR012337">
    <property type="entry name" value="RNaseH-like_sf"/>
</dbReference>
<dbReference type="EMBL" id="CM001197">
    <property type="protein sequence ID" value="EGP90575.1"/>
    <property type="molecule type" value="Genomic_DNA"/>
</dbReference>
<protein>
    <recommendedName>
        <fullName evidence="1">Integrase zinc-binding domain-containing protein</fullName>
    </recommendedName>
</protein>
<evidence type="ECO:0000259" key="1">
    <source>
        <dbReference type="Pfam" id="PF17921"/>
    </source>
</evidence>
<dbReference type="GeneID" id="13403539"/>
<sequence>MLSVLETVAAEADIAITQAANEPPPLVHGPYTREGKPPILILPHTTSRKSDTVSTRQLWRMLDDGTDPAVDSGLREGLRFFTEDGLIYYVDPVNRAPRLCIPPSLQHEIFEAVHDHRHHAGIERCLDRIGATFYIRHCKKNLQDWSVMRALISDRNPKWLSDFFTGLLKALGARLLALTAYHPQTDGQTWTDVLPSLTSYIGSSKNASTGVLPDQMLFGFNLNTDAFIGLRELPPADYTKLRQQYRDAADEALAFAAVDMKYRYDKTHKRISFDAGDYVYLRLHHSYRI</sequence>
<dbReference type="OrthoDB" id="5599418at2759"/>
<dbReference type="Gene3D" id="1.10.340.70">
    <property type="match status" value="1"/>
</dbReference>
<evidence type="ECO:0000313" key="2">
    <source>
        <dbReference type="EMBL" id="EGP90575.1"/>
    </source>
</evidence>
<keyword evidence="3" id="KW-1185">Reference proteome</keyword>
<dbReference type="AlphaFoldDB" id="F9X281"/>
<reference evidence="2 3" key="1">
    <citation type="journal article" date="2011" name="PLoS Genet.">
        <title>Finished genome of the fungal wheat pathogen Mycosphaerella graminicola reveals dispensome structure, chromosome plasticity, and stealth pathogenesis.</title>
        <authorList>
            <person name="Goodwin S.B."/>
            <person name="Ben M'barek S."/>
            <person name="Dhillon B."/>
            <person name="Wittenberg A.H.J."/>
            <person name="Crane C.F."/>
            <person name="Hane J.K."/>
            <person name="Foster A.J."/>
            <person name="Van der Lee T.A.J."/>
            <person name="Grimwood J."/>
            <person name="Aerts A."/>
            <person name="Antoniw J."/>
            <person name="Bailey A."/>
            <person name="Bluhm B."/>
            <person name="Bowler J."/>
            <person name="Bristow J."/>
            <person name="van der Burgt A."/>
            <person name="Canto-Canche B."/>
            <person name="Churchill A.C.L."/>
            <person name="Conde-Ferraez L."/>
            <person name="Cools H.J."/>
            <person name="Coutinho P.M."/>
            <person name="Csukai M."/>
            <person name="Dehal P."/>
            <person name="De Wit P."/>
            <person name="Donzelli B."/>
            <person name="van de Geest H.C."/>
            <person name="van Ham R.C.H.J."/>
            <person name="Hammond-Kosack K.E."/>
            <person name="Henrissat B."/>
            <person name="Kilian A."/>
            <person name="Kobayashi A.K."/>
            <person name="Koopmann E."/>
            <person name="Kourmpetis Y."/>
            <person name="Kuzniar A."/>
            <person name="Lindquist E."/>
            <person name="Lombard V."/>
            <person name="Maliepaard C."/>
            <person name="Martins N."/>
            <person name="Mehrabi R."/>
            <person name="Nap J.P.H."/>
            <person name="Ponomarenko A."/>
            <person name="Rudd J.J."/>
            <person name="Salamov A."/>
            <person name="Schmutz J."/>
            <person name="Schouten H.J."/>
            <person name="Shapiro H."/>
            <person name="Stergiopoulos I."/>
            <person name="Torriani S.F.F."/>
            <person name="Tu H."/>
            <person name="de Vries R.P."/>
            <person name="Waalwijk C."/>
            <person name="Ware S.B."/>
            <person name="Wiebenga A."/>
            <person name="Zwiers L.-H."/>
            <person name="Oliver R.P."/>
            <person name="Grigoriev I.V."/>
            <person name="Kema G.H.J."/>
        </authorList>
    </citation>
    <scope>NUCLEOTIDE SEQUENCE [LARGE SCALE GENOMIC DNA]</scope>
    <source>
        <strain evidence="3">CBS 115943 / IPO323</strain>
    </source>
</reference>
<dbReference type="InterPro" id="IPR050951">
    <property type="entry name" value="Retrovirus_Pol_polyprotein"/>
</dbReference>
<organism evidence="2 3">
    <name type="scientific">Zymoseptoria tritici (strain CBS 115943 / IPO323)</name>
    <name type="common">Speckled leaf blotch fungus</name>
    <name type="synonym">Septoria tritici</name>
    <dbReference type="NCBI Taxonomy" id="336722"/>
    <lineage>
        <taxon>Eukaryota</taxon>
        <taxon>Fungi</taxon>
        <taxon>Dikarya</taxon>
        <taxon>Ascomycota</taxon>
        <taxon>Pezizomycotina</taxon>
        <taxon>Dothideomycetes</taxon>
        <taxon>Dothideomycetidae</taxon>
        <taxon>Mycosphaerellales</taxon>
        <taxon>Mycosphaerellaceae</taxon>
        <taxon>Zymoseptoria</taxon>
    </lineage>
</organism>
<evidence type="ECO:0000313" key="3">
    <source>
        <dbReference type="Proteomes" id="UP000008062"/>
    </source>
</evidence>
<gene>
    <name evidence="2" type="ORF">MYCGRDRAFT_90682</name>
</gene>
<name>F9X281_ZYMTI</name>
<dbReference type="InterPro" id="IPR041588">
    <property type="entry name" value="Integrase_H2C2"/>
</dbReference>
<feature type="domain" description="Integrase zinc-binding" evidence="1">
    <location>
        <begin position="101"/>
        <end position="145"/>
    </location>
</feature>
<dbReference type="PANTHER" id="PTHR37984:SF5">
    <property type="entry name" value="PROTEIN NYNRIN-LIKE"/>
    <property type="match status" value="1"/>
</dbReference>
<dbReference type="HOGENOM" id="CLU_963798_0_0_1"/>
<dbReference type="SUPFAM" id="SSF53098">
    <property type="entry name" value="Ribonuclease H-like"/>
    <property type="match status" value="1"/>
</dbReference>
<dbReference type="RefSeq" id="XP_003855599.1">
    <property type="nucleotide sequence ID" value="XM_003855551.1"/>
</dbReference>
<dbReference type="Proteomes" id="UP000008062">
    <property type="component" value="Chromosome 2"/>
</dbReference>